<dbReference type="InterPro" id="IPR004013">
    <property type="entry name" value="PHP_dom"/>
</dbReference>
<evidence type="ECO:0000256" key="2">
    <source>
        <dbReference type="ARBA" id="ARBA00022679"/>
    </source>
</evidence>
<dbReference type="InterPro" id="IPR040982">
    <property type="entry name" value="DNA_pol3_finger"/>
</dbReference>
<evidence type="ECO:0000256" key="4">
    <source>
        <dbReference type="ARBA" id="ARBA00022705"/>
    </source>
</evidence>
<keyword evidence="2" id="KW-0808">Transferase</keyword>
<dbReference type="InterPro" id="IPR004805">
    <property type="entry name" value="DnaE2/DnaE/PolC"/>
</dbReference>
<comment type="catalytic activity">
    <reaction evidence="6">
        <text>DNA(n) + a 2'-deoxyribonucleoside 5'-triphosphate = DNA(n+1) + diphosphate</text>
        <dbReference type="Rhea" id="RHEA:22508"/>
        <dbReference type="Rhea" id="RHEA-COMP:17339"/>
        <dbReference type="Rhea" id="RHEA-COMP:17340"/>
        <dbReference type="ChEBI" id="CHEBI:33019"/>
        <dbReference type="ChEBI" id="CHEBI:61560"/>
        <dbReference type="ChEBI" id="CHEBI:173112"/>
        <dbReference type="EC" id="2.7.7.7"/>
    </reaction>
</comment>
<dbReference type="PANTHER" id="PTHR32294:SF0">
    <property type="entry name" value="DNA POLYMERASE III SUBUNIT ALPHA"/>
    <property type="match status" value="1"/>
</dbReference>
<dbReference type="Pfam" id="PF17657">
    <property type="entry name" value="DNA_pol3_finger"/>
    <property type="match status" value="1"/>
</dbReference>
<keyword evidence="5" id="KW-0239">DNA-directed DNA polymerase</keyword>
<gene>
    <name evidence="8" type="ORF">P4447_08000</name>
</gene>
<dbReference type="Pfam" id="PF02811">
    <property type="entry name" value="PHP"/>
    <property type="match status" value="1"/>
</dbReference>
<evidence type="ECO:0000256" key="1">
    <source>
        <dbReference type="ARBA" id="ARBA00012417"/>
    </source>
</evidence>
<sequence length="1014" mass="118371">MRYNNYHKHTHYSNIITPDCIVKPVDYAKRAIELGHTSICTTEHGYAGNIFEYYDVAKEYNLKFVFGIEYYFVDDRFAKDKSNSHLMILARNESGMKQMQKIMSEANKTGYYYKPRIDKELLFQLNPNDVVVTSTCVISYINKHDEYEDNFIKPLYDYFDGNFYLELHDNTHPMQVEYNKKILALHNKYKIPFIHATDSHYIYPEQDKDRTEFLNGKNIYYPEEEGFILDYPSSEDIFKRYEQQGVFTKEQVESALKNTLIIDEFEDIKLNKEIKMPSIYPDKTHEEKVEILKEVIKKEWDIDKKEIKKERYKDYIEGIQFETNIVEETKMEDYFLLNYEIIKRAKEKGGVLTRTGRGSAPSFYINKLLGFTEIDRLDTPVTLYPTRFMSKSRILETKSLPDIDFNTADPKPFIEASKEVLGEDNIYYMVAYGKMKDSAAFRNLCRAKGLKMDEYNEVAKDLDRYKNDPKWRDLIQESKKFLDVIDSISPHPCAFLLLDKPISEELGLLKVGDELCALIDSGTSDYWKFLKNDFLTVTVWGIIADAYKMINTPIHNIRELDKLIANDNKVWELYEKGVTATLNQTGTDSATPQVMRYKPQSVRELSAFVAGIRPSFESMKHLLLDRQPFSYGIPEFDAILQESDNFVLYQENIMATLVYAGFPEDETYGLLKAIAKKKEGIIEPIYERFINGFVEKTGSLENAQKVWKIIEDAVRYGFNSSHSLSVAYDSLYGAYLKANFPLEYYAVILNKYEGDTEMTDKIYRELSYFDVKVIPAEFGKAKGNYSVDKTNNQIVKGLASIKFLNAKVADDLLEIAKKQFNSFLDLLIDIEENSSINSRQMEILIKLDFFKTFGKSLKLYNSYLKFKERYKKTHKDKTKEQRLIEIKEYIDGLPNEDISVQDKILFEKEVLGYGQTAFPQVPKAFAMVVDIDTKFAPRLTLYRMDRGIEISLKVNKNHFYDMYGDQLLHKGDIIKVLKVIKKPKKMKVDNKWVDSDIMEDVLAAWEMSRRYVIE</sequence>
<dbReference type="SUPFAM" id="SSF89550">
    <property type="entry name" value="PHP domain-like"/>
    <property type="match status" value="1"/>
</dbReference>
<dbReference type="Gene3D" id="3.20.20.140">
    <property type="entry name" value="Metal-dependent hydrolases"/>
    <property type="match status" value="1"/>
</dbReference>
<dbReference type="InterPro" id="IPR016195">
    <property type="entry name" value="Pol/histidinol_Pase-like"/>
</dbReference>
<dbReference type="InterPro" id="IPR003141">
    <property type="entry name" value="Pol/His_phosphatase_N"/>
</dbReference>
<feature type="domain" description="Polymerase/histidinol phosphatase N-terminal" evidence="7">
    <location>
        <begin position="4"/>
        <end position="74"/>
    </location>
</feature>
<evidence type="ECO:0000256" key="3">
    <source>
        <dbReference type="ARBA" id="ARBA00022695"/>
    </source>
</evidence>
<keyword evidence="4" id="KW-0235">DNA replication</keyword>
<evidence type="ECO:0000259" key="7">
    <source>
        <dbReference type="SMART" id="SM00481"/>
    </source>
</evidence>
<reference evidence="8 9" key="1">
    <citation type="submission" date="2023-03" db="EMBL/GenBank/DDBJ databases">
        <title>Bacillus Genome Sequencing.</title>
        <authorList>
            <person name="Dunlap C."/>
        </authorList>
    </citation>
    <scope>NUCLEOTIDE SEQUENCE [LARGE SCALE GENOMIC DNA]</scope>
    <source>
        <strain evidence="8 9">B-14544</strain>
    </source>
</reference>
<dbReference type="PANTHER" id="PTHR32294">
    <property type="entry name" value="DNA POLYMERASE III SUBUNIT ALPHA"/>
    <property type="match status" value="1"/>
</dbReference>
<dbReference type="SMART" id="SM00481">
    <property type="entry name" value="POLIIIAc"/>
    <property type="match status" value="1"/>
</dbReference>
<keyword evidence="9" id="KW-1185">Reference proteome</keyword>
<dbReference type="Proteomes" id="UP001330749">
    <property type="component" value="Unassembled WGS sequence"/>
</dbReference>
<evidence type="ECO:0000313" key="8">
    <source>
        <dbReference type="EMBL" id="MED3562396.1"/>
    </source>
</evidence>
<proteinExistence type="predicted"/>
<dbReference type="InterPro" id="IPR011708">
    <property type="entry name" value="DNA_pol3_alpha_NTPase_dom"/>
</dbReference>
<dbReference type="InterPro" id="IPR029460">
    <property type="entry name" value="DNAPol_HHH"/>
</dbReference>
<protein>
    <recommendedName>
        <fullName evidence="1">DNA-directed DNA polymerase</fullName>
        <ecNumber evidence="1">2.7.7.7</ecNumber>
    </recommendedName>
</protein>
<comment type="caution">
    <text evidence="8">The sequence shown here is derived from an EMBL/GenBank/DDBJ whole genome shotgun (WGS) entry which is preliminary data.</text>
</comment>
<organism evidence="8 9">
    <name type="scientific">Bacillus xiapuensis</name>
    <dbReference type="NCBI Taxonomy" id="2014075"/>
    <lineage>
        <taxon>Bacteria</taxon>
        <taxon>Bacillati</taxon>
        <taxon>Bacillota</taxon>
        <taxon>Bacilli</taxon>
        <taxon>Bacillales</taxon>
        <taxon>Bacillaceae</taxon>
        <taxon>Bacillus</taxon>
    </lineage>
</organism>
<dbReference type="Pfam" id="PF14579">
    <property type="entry name" value="HHH_6"/>
    <property type="match status" value="1"/>
</dbReference>
<keyword evidence="3" id="KW-0548">Nucleotidyltransferase</keyword>
<evidence type="ECO:0000256" key="6">
    <source>
        <dbReference type="ARBA" id="ARBA00049244"/>
    </source>
</evidence>
<name>A0ABU6N858_9BACI</name>
<accession>A0ABU6N858</accession>
<dbReference type="EMBL" id="JARMQG010000084">
    <property type="protein sequence ID" value="MED3562396.1"/>
    <property type="molecule type" value="Genomic_DNA"/>
</dbReference>
<dbReference type="Pfam" id="PF07733">
    <property type="entry name" value="DNA_pol3_alpha"/>
    <property type="match status" value="1"/>
</dbReference>
<evidence type="ECO:0000313" key="9">
    <source>
        <dbReference type="Proteomes" id="UP001330749"/>
    </source>
</evidence>
<dbReference type="EC" id="2.7.7.7" evidence="1"/>
<dbReference type="RefSeq" id="WP_327967319.1">
    <property type="nucleotide sequence ID" value="NZ_JARMQG010000084.1"/>
</dbReference>
<evidence type="ECO:0000256" key="5">
    <source>
        <dbReference type="ARBA" id="ARBA00022932"/>
    </source>
</evidence>